<feature type="domain" description="Major facilitator superfamily associated" evidence="8">
    <location>
        <begin position="72"/>
        <end position="607"/>
    </location>
</feature>
<dbReference type="SUPFAM" id="SSF103473">
    <property type="entry name" value="MFS general substrate transporter"/>
    <property type="match status" value="1"/>
</dbReference>
<evidence type="ECO:0000256" key="6">
    <source>
        <dbReference type="SAM" id="MobiDB-lite"/>
    </source>
</evidence>
<protein>
    <submittedName>
        <fullName evidence="9">Major facilitator superfamily domain-containing protein 6</fullName>
    </submittedName>
</protein>
<evidence type="ECO:0000256" key="2">
    <source>
        <dbReference type="ARBA" id="ARBA00005241"/>
    </source>
</evidence>
<feature type="transmembrane region" description="Helical" evidence="7">
    <location>
        <begin position="74"/>
        <end position="94"/>
    </location>
</feature>
<evidence type="ECO:0000256" key="5">
    <source>
        <dbReference type="ARBA" id="ARBA00023136"/>
    </source>
</evidence>
<feature type="compositionally biased region" description="Low complexity" evidence="6">
    <location>
        <begin position="260"/>
        <end position="272"/>
    </location>
</feature>
<evidence type="ECO:0000256" key="3">
    <source>
        <dbReference type="ARBA" id="ARBA00022692"/>
    </source>
</evidence>
<feature type="transmembrane region" description="Helical" evidence="7">
    <location>
        <begin position="515"/>
        <end position="532"/>
    </location>
</feature>
<evidence type="ECO:0000313" key="10">
    <source>
        <dbReference type="Proteomes" id="UP000052976"/>
    </source>
</evidence>
<dbReference type="FunFam" id="1.20.1250.20:FF:000136">
    <property type="entry name" value="Major facilitator superfamily domain-containing protein 6"/>
    <property type="match status" value="1"/>
</dbReference>
<feature type="transmembrane region" description="Helical" evidence="7">
    <location>
        <begin position="453"/>
        <end position="475"/>
    </location>
</feature>
<reference evidence="9 10" key="1">
    <citation type="submission" date="2014-04" db="EMBL/GenBank/DDBJ databases">
        <title>Genome evolution of avian class.</title>
        <authorList>
            <person name="Zhang G."/>
            <person name="Li C."/>
        </authorList>
    </citation>
    <scope>NUCLEOTIDE SEQUENCE [LARGE SCALE GENOMIC DNA]</scope>
    <source>
        <strain evidence="9">BGI_N302</strain>
    </source>
</reference>
<feature type="compositionally biased region" description="Polar residues" evidence="6">
    <location>
        <begin position="414"/>
        <end position="431"/>
    </location>
</feature>
<feature type="region of interest" description="Disordered" evidence="6">
    <location>
        <begin position="662"/>
        <end position="689"/>
    </location>
</feature>
<organism evidence="9 10">
    <name type="scientific">Corvus brachyrhynchos</name>
    <name type="common">American crow</name>
    <dbReference type="NCBI Taxonomy" id="85066"/>
    <lineage>
        <taxon>Eukaryota</taxon>
        <taxon>Metazoa</taxon>
        <taxon>Chordata</taxon>
        <taxon>Craniata</taxon>
        <taxon>Vertebrata</taxon>
        <taxon>Euteleostomi</taxon>
        <taxon>Archelosauria</taxon>
        <taxon>Archosauria</taxon>
        <taxon>Dinosauria</taxon>
        <taxon>Saurischia</taxon>
        <taxon>Theropoda</taxon>
        <taxon>Coelurosauria</taxon>
        <taxon>Aves</taxon>
        <taxon>Neognathae</taxon>
        <taxon>Neoaves</taxon>
        <taxon>Telluraves</taxon>
        <taxon>Australaves</taxon>
        <taxon>Passeriformes</taxon>
        <taxon>Corvoidea</taxon>
        <taxon>Corvidae</taxon>
        <taxon>Corvus</taxon>
    </lineage>
</organism>
<dbReference type="InterPro" id="IPR036259">
    <property type="entry name" value="MFS_trans_sf"/>
</dbReference>
<keyword evidence="3 7" id="KW-0812">Transmembrane</keyword>
<feature type="transmembrane region" description="Helical" evidence="7">
    <location>
        <begin position="374"/>
        <end position="397"/>
    </location>
</feature>
<comment type="similarity">
    <text evidence="2">Belongs to the major facilitator superfamily. MFSD6 family.</text>
</comment>
<feature type="transmembrane region" description="Helical" evidence="7">
    <location>
        <begin position="544"/>
        <end position="563"/>
    </location>
</feature>
<sequence length="728" mass="80866">MAADDKVAILTDDEEEQKRKYVLADPFNGISKDQDLPPNNESPSTETTTVPDEELDWLEKHCVKINNDLLISKVFYFFFYSAYGSLYPLLPVYYKQLGMSPSQSGLLVGIRYFIEFCSAPFWGVVADRFKKGKIVLLFSLLCWVLFNLGIGFVRPATLRCVPKGLPPAHPTNASSLLTTIPQNASMSSPLTTVSAASPKVRGRRDLVTSSPVTLETTGTPNPEITFLLPTQSNDVDFVLENSTHLILRNITTSPASPGNTTPSTTPASISTKPMPSDQAVLVYDQQEVEAIFLLILLVVIIGEFFSASSVTIVDTITLQYLGKHRDRYGLQRMWGSLGWGLAMLSVGIGIDYTHTEVAIEGQGCKAPEYKNYRIVFIVFGVLMTMALIVATQFRFHYTHFKQDEKRKEVEVSQVDRNASNESSDNTPTSMSQSQSFSFWDLIKLLCSIQYGSVLFVAWFMGFGYGFVFTFLYWHLEDLNGTTTLFGVCSVLSHVSELTAYFFSHKLIELVGHIRVLYIGLACNTARYIYISYLENAWTVLPMEVLQGVTHAAIWAACISYLSAAVPPELRTSAQGILQGLHLGLGRGCGAMVGGVLVNYFGPAATFRGIGMACLVILLLFALIQWMLVPDEEEEKTMLAERIPVPSSPVPIATIDLVQQQSEDIMPRTEPRLPPKKTKHQEEQEDVNRPAWGISSSPWVTLAYAVYQIKEMVKLSKTNPAPENQPLQV</sequence>
<feature type="transmembrane region" description="Helical" evidence="7">
    <location>
        <begin position="575"/>
        <end position="600"/>
    </location>
</feature>
<proteinExistence type="inferred from homology"/>
<dbReference type="PANTHER" id="PTHR16172">
    <property type="entry name" value="MAJOR FACILITATOR SUPERFAMILY DOMAIN-CONTAINING PROTEIN 6-LIKE"/>
    <property type="match status" value="1"/>
</dbReference>
<dbReference type="GO" id="GO:0042590">
    <property type="term" value="P:antigen processing and presentation of exogenous peptide antigen via MHC class I"/>
    <property type="evidence" value="ECO:0007669"/>
    <property type="project" value="TreeGrafter"/>
</dbReference>
<dbReference type="CDD" id="cd17335">
    <property type="entry name" value="MFS_MFSD6"/>
    <property type="match status" value="1"/>
</dbReference>
<dbReference type="STRING" id="85066.A0A091E8P6"/>
<feature type="compositionally biased region" description="Polar residues" evidence="6">
    <location>
        <begin position="250"/>
        <end position="259"/>
    </location>
</feature>
<keyword evidence="10" id="KW-1185">Reference proteome</keyword>
<comment type="subcellular location">
    <subcellularLocation>
        <location evidence="1">Membrane</location>
        <topology evidence="1">Multi-pass membrane protein</topology>
    </subcellularLocation>
</comment>
<evidence type="ECO:0000259" key="8">
    <source>
        <dbReference type="Pfam" id="PF12832"/>
    </source>
</evidence>
<feature type="transmembrane region" description="Helical" evidence="7">
    <location>
        <begin position="106"/>
        <end position="125"/>
    </location>
</feature>
<dbReference type="Gene3D" id="1.20.1250.20">
    <property type="entry name" value="MFS general substrate transporter like domains"/>
    <property type="match status" value="3"/>
</dbReference>
<evidence type="ECO:0000256" key="4">
    <source>
        <dbReference type="ARBA" id="ARBA00022989"/>
    </source>
</evidence>
<evidence type="ECO:0000256" key="1">
    <source>
        <dbReference type="ARBA" id="ARBA00004141"/>
    </source>
</evidence>
<dbReference type="Proteomes" id="UP000052976">
    <property type="component" value="Unassembled WGS sequence"/>
</dbReference>
<feature type="transmembrane region" description="Helical" evidence="7">
    <location>
        <begin position="290"/>
        <end position="313"/>
    </location>
</feature>
<dbReference type="GO" id="GO:0005886">
    <property type="term" value="C:plasma membrane"/>
    <property type="evidence" value="ECO:0007669"/>
    <property type="project" value="TreeGrafter"/>
</dbReference>
<feature type="region of interest" description="Disordered" evidence="6">
    <location>
        <begin position="411"/>
        <end position="431"/>
    </location>
</feature>
<dbReference type="EMBL" id="KK717875">
    <property type="protein sequence ID" value="KFO52884.1"/>
    <property type="molecule type" value="Genomic_DNA"/>
</dbReference>
<evidence type="ECO:0000256" key="7">
    <source>
        <dbReference type="SAM" id="Phobius"/>
    </source>
</evidence>
<keyword evidence="4 7" id="KW-1133">Transmembrane helix</keyword>
<gene>
    <name evidence="9" type="ORF">N302_09839</name>
</gene>
<feature type="region of interest" description="Disordered" evidence="6">
    <location>
        <begin position="250"/>
        <end position="272"/>
    </location>
</feature>
<dbReference type="InterPro" id="IPR051717">
    <property type="entry name" value="MFS_MFSD6"/>
</dbReference>
<feature type="region of interest" description="Disordered" evidence="6">
    <location>
        <begin position="24"/>
        <end position="50"/>
    </location>
</feature>
<keyword evidence="5 7" id="KW-0472">Membrane</keyword>
<dbReference type="InterPro" id="IPR024989">
    <property type="entry name" value="MFS_assoc_dom"/>
</dbReference>
<dbReference type="AlphaFoldDB" id="A0A091E8P6"/>
<accession>A0A091E8P6</accession>
<dbReference type="PANTHER" id="PTHR16172:SF2">
    <property type="entry name" value="MAJOR FACILITATOR SUPERFAMILY DOMAIN-CONTAINING PROTEIN 6"/>
    <property type="match status" value="1"/>
</dbReference>
<feature type="transmembrane region" description="Helical" evidence="7">
    <location>
        <begin position="334"/>
        <end position="354"/>
    </location>
</feature>
<dbReference type="FunFam" id="1.20.1250.20:FF:000229">
    <property type="entry name" value="Major facilitator superfamily domain-containing protein 6"/>
    <property type="match status" value="1"/>
</dbReference>
<feature type="compositionally biased region" description="Polar residues" evidence="6">
    <location>
        <begin position="37"/>
        <end position="50"/>
    </location>
</feature>
<feature type="transmembrane region" description="Helical" evidence="7">
    <location>
        <begin position="606"/>
        <end position="628"/>
    </location>
</feature>
<evidence type="ECO:0000313" key="9">
    <source>
        <dbReference type="EMBL" id="KFO52884.1"/>
    </source>
</evidence>
<dbReference type="Pfam" id="PF12832">
    <property type="entry name" value="MFS_1_like"/>
    <property type="match status" value="1"/>
</dbReference>
<feature type="non-terminal residue" evidence="9">
    <location>
        <position position="728"/>
    </location>
</feature>
<name>A0A091E8P6_CORBR</name>
<feature type="transmembrane region" description="Helical" evidence="7">
    <location>
        <begin position="134"/>
        <end position="153"/>
    </location>
</feature>